<dbReference type="CDD" id="cd12148">
    <property type="entry name" value="fungal_TF_MHR"/>
    <property type="match status" value="1"/>
</dbReference>
<proteinExistence type="predicted"/>
<dbReference type="InterPro" id="IPR051615">
    <property type="entry name" value="Transcr_Regulatory_Elem"/>
</dbReference>
<keyword evidence="5" id="KW-0238">DNA-binding</keyword>
<reference evidence="11" key="1">
    <citation type="journal article" date="2012" name="MBio">
        <title>Comparative genome analysis of Trichophyton rubrum and related dermatophytes reveals candidate genes involved in infection.</title>
        <authorList>
            <person name="Martinez D.A."/>
            <person name="Oliver B.G."/>
            <person name="Graeser Y."/>
            <person name="Goldberg J.M."/>
            <person name="Li W."/>
            <person name="Martinez-Rossi N.M."/>
            <person name="Monod M."/>
            <person name="Shelest E."/>
            <person name="Barton R.C."/>
            <person name="Birch E."/>
            <person name="Brakhage A.A."/>
            <person name="Chen Z."/>
            <person name="Gurr S.J."/>
            <person name="Heiman D."/>
            <person name="Heitman J."/>
            <person name="Kosti I."/>
            <person name="Rossi A."/>
            <person name="Saif S."/>
            <person name="Samalova M."/>
            <person name="Saunders C.W."/>
            <person name="Shea T."/>
            <person name="Summerbell R.C."/>
            <person name="Xu J."/>
            <person name="Young S."/>
            <person name="Zeng Q."/>
            <person name="Birren B.W."/>
            <person name="Cuomo C.A."/>
            <person name="White T.C."/>
        </authorList>
    </citation>
    <scope>NUCLEOTIDE SEQUENCE [LARGE SCALE GENOMIC DNA]</scope>
    <source>
        <strain evidence="11">ATCC MYA-4605 / CBS 113480</strain>
    </source>
</reference>
<evidence type="ECO:0000256" key="5">
    <source>
        <dbReference type="ARBA" id="ARBA00023125"/>
    </source>
</evidence>
<keyword evidence="11" id="KW-1185">Reference proteome</keyword>
<dbReference type="VEuPathDB" id="FungiDB:MCYG_07778"/>
<keyword evidence="6" id="KW-0804">Transcription</keyword>
<feature type="compositionally biased region" description="Low complexity" evidence="8">
    <location>
        <begin position="126"/>
        <end position="159"/>
    </location>
</feature>
<dbReference type="eggNOG" id="ENOG502QVF9">
    <property type="taxonomic scope" value="Eukaryota"/>
</dbReference>
<feature type="compositionally biased region" description="Low complexity" evidence="8">
    <location>
        <begin position="85"/>
        <end position="94"/>
    </location>
</feature>
<gene>
    <name evidence="10" type="ORF">MCYG_07778</name>
</gene>
<evidence type="ECO:0000256" key="4">
    <source>
        <dbReference type="ARBA" id="ARBA00023015"/>
    </source>
</evidence>
<dbReference type="InterPro" id="IPR001138">
    <property type="entry name" value="Zn2Cys6_DnaBD"/>
</dbReference>
<dbReference type="HOGENOM" id="CLU_009617_1_0_1"/>
<feature type="compositionally biased region" description="Polar residues" evidence="8">
    <location>
        <begin position="836"/>
        <end position="845"/>
    </location>
</feature>
<dbReference type="Pfam" id="PF00172">
    <property type="entry name" value="Zn_clus"/>
    <property type="match status" value="1"/>
</dbReference>
<dbReference type="GO" id="GO:0008270">
    <property type="term" value="F:zinc ion binding"/>
    <property type="evidence" value="ECO:0007669"/>
    <property type="project" value="InterPro"/>
</dbReference>
<dbReference type="RefSeq" id="XP_002843995.1">
    <property type="nucleotide sequence ID" value="XM_002843949.1"/>
</dbReference>
<accession>C5FXB9</accession>
<dbReference type="GO" id="GO:0000981">
    <property type="term" value="F:DNA-binding transcription factor activity, RNA polymerase II-specific"/>
    <property type="evidence" value="ECO:0007669"/>
    <property type="project" value="InterPro"/>
</dbReference>
<keyword evidence="4" id="KW-0805">Transcription regulation</keyword>
<organism evidence="10 11">
    <name type="scientific">Arthroderma otae (strain ATCC MYA-4605 / CBS 113480)</name>
    <name type="common">Microsporum canis</name>
    <dbReference type="NCBI Taxonomy" id="554155"/>
    <lineage>
        <taxon>Eukaryota</taxon>
        <taxon>Fungi</taxon>
        <taxon>Dikarya</taxon>
        <taxon>Ascomycota</taxon>
        <taxon>Pezizomycotina</taxon>
        <taxon>Eurotiomycetes</taxon>
        <taxon>Eurotiomycetidae</taxon>
        <taxon>Onygenales</taxon>
        <taxon>Arthrodermataceae</taxon>
        <taxon>Microsporum</taxon>
    </lineage>
</organism>
<dbReference type="PANTHER" id="PTHR31313">
    <property type="entry name" value="TY1 ENHANCER ACTIVATOR"/>
    <property type="match status" value="1"/>
</dbReference>
<feature type="region of interest" description="Disordered" evidence="8">
    <location>
        <begin position="705"/>
        <end position="785"/>
    </location>
</feature>
<dbReference type="PROSITE" id="PS50048">
    <property type="entry name" value="ZN2_CY6_FUNGAL_2"/>
    <property type="match status" value="1"/>
</dbReference>
<protein>
    <recommendedName>
        <fullName evidence="9">Zn(2)-C6 fungal-type domain-containing protein</fullName>
    </recommendedName>
</protein>
<name>C5FXB9_ARTOC</name>
<dbReference type="Pfam" id="PF04082">
    <property type="entry name" value="Fungal_trans"/>
    <property type="match status" value="1"/>
</dbReference>
<dbReference type="GO" id="GO:0003677">
    <property type="term" value="F:DNA binding"/>
    <property type="evidence" value="ECO:0007669"/>
    <property type="project" value="UniProtKB-KW"/>
</dbReference>
<dbReference type="Gene3D" id="4.10.240.10">
    <property type="entry name" value="Zn(2)-C6 fungal-type DNA-binding domain"/>
    <property type="match status" value="1"/>
</dbReference>
<dbReference type="GO" id="GO:0005634">
    <property type="term" value="C:nucleus"/>
    <property type="evidence" value="ECO:0007669"/>
    <property type="project" value="UniProtKB-SubCell"/>
</dbReference>
<feature type="region of interest" description="Disordered" evidence="8">
    <location>
        <begin position="891"/>
        <end position="917"/>
    </location>
</feature>
<dbReference type="OMA" id="PSHFIGN"/>
<evidence type="ECO:0000313" key="10">
    <source>
        <dbReference type="EMBL" id="EEQ34959.1"/>
    </source>
</evidence>
<dbReference type="AlphaFoldDB" id="C5FXB9"/>
<feature type="compositionally biased region" description="Basic and acidic residues" evidence="8">
    <location>
        <begin position="97"/>
        <end position="117"/>
    </location>
</feature>
<feature type="compositionally biased region" description="Low complexity" evidence="8">
    <location>
        <begin position="807"/>
        <end position="823"/>
    </location>
</feature>
<dbReference type="InterPro" id="IPR036864">
    <property type="entry name" value="Zn2-C6_fun-type_DNA-bd_sf"/>
</dbReference>
<evidence type="ECO:0000256" key="7">
    <source>
        <dbReference type="ARBA" id="ARBA00023242"/>
    </source>
</evidence>
<comment type="subcellular location">
    <subcellularLocation>
        <location evidence="1">Nucleus</location>
    </subcellularLocation>
</comment>
<evidence type="ECO:0000259" key="9">
    <source>
        <dbReference type="PROSITE" id="PS50048"/>
    </source>
</evidence>
<feature type="compositionally biased region" description="Polar residues" evidence="8">
    <location>
        <begin position="179"/>
        <end position="191"/>
    </location>
</feature>
<evidence type="ECO:0000256" key="6">
    <source>
        <dbReference type="ARBA" id="ARBA00023163"/>
    </source>
</evidence>
<dbReference type="OrthoDB" id="2283631at2759"/>
<dbReference type="PANTHER" id="PTHR31313:SF79">
    <property type="entry name" value="C6 FINGER DOMAIN-CONTAINING PROTEIN"/>
    <property type="match status" value="1"/>
</dbReference>
<evidence type="ECO:0000256" key="1">
    <source>
        <dbReference type="ARBA" id="ARBA00004123"/>
    </source>
</evidence>
<keyword evidence="7" id="KW-0539">Nucleus</keyword>
<feature type="compositionally biased region" description="Polar residues" evidence="8">
    <location>
        <begin position="736"/>
        <end position="766"/>
    </location>
</feature>
<keyword evidence="2" id="KW-0479">Metal-binding</keyword>
<feature type="compositionally biased region" description="Basic and acidic residues" evidence="8">
    <location>
        <begin position="167"/>
        <end position="176"/>
    </location>
</feature>
<sequence length="917" mass="103081">MRACNGCRKRKIKCDSATTNIWPCSACTRLKLVCIPPSVEQDGEPTGHEQILSFSQPSTTAAAPIPSSSAADSSSAAAATAATTASTQIASTQAPFHAREYYPAEPSRRTGDLRGYESDSQLYQPQQQHQQQQHQQQQHQQQQHQQQQHQQQQHQQQHQAYLTSPTEDSRFYHHPIDPSSGSLQHSFHYASTQPPRNQLPPPPQFPVSTTPQQPIIQVAEPPPRTPTAPQDLTTAFNELKIDETGIAPYINQESKEHSKPQAALAECERSLPPLFNGANSSVQFPAELMPSDTEAMEYLRVYFDDLHPYLPVIPRNYFYEQWRREKWDISPLLLSALFACSARALNDSAKATKWLALSNKFEPEFMEAPRLSTVQALLLLMKAREAMPRPGYYYRSWQTIKTIISMSKDLELHQHYQYHAEGKLCGYDTVECLIRTRVWQTTMVVEIMVGGPQGRSEFGVETDTVEVRPSWDIPNLDAYEVERSRQFSYFVHNALNIRRIVDVFHRLKKTKDWGANPQFVRNNPLFEAWYNSLPPDLMVTYPPDGSPPWIPSHFVANMHSHFELAKIMLHRPQFVAASSFSAGGEWRHHFSICYSSAKALCRLQEALLSTFGVSGFLCMQRGINFSIYCILTSVMLHLVAITSPDPEFNKDSRSYFTRHMRVLEQCSSSWPMTELQSQLAALRLAFSADITKPFELKPTFPYGSPAGQSVHPSPVSEPIYHSPSYSEPHEAGAPSLSFSDSYPISPPVSTQTSVKLESPATSTYSMLQPYDTTRPPPTMTVPLVDENSWNPSRIITQWDLAFSGNINSNSPPSATSSSTNSTAVPDPHSLYPPSSLPNTSPASAAQYSDYSQPLIPLADPNQPTQVSMPTQQYNMLPVVMGARDWQRSVASVIDPEGAKRRWDDTDGYGDEQSKRRR</sequence>
<dbReference type="SUPFAM" id="SSF57701">
    <property type="entry name" value="Zn2/Cys6 DNA-binding domain"/>
    <property type="match status" value="1"/>
</dbReference>
<dbReference type="PROSITE" id="PS00463">
    <property type="entry name" value="ZN2_CY6_FUNGAL_1"/>
    <property type="match status" value="1"/>
</dbReference>
<feature type="region of interest" description="Disordered" evidence="8">
    <location>
        <begin position="806"/>
        <end position="845"/>
    </location>
</feature>
<evidence type="ECO:0000256" key="2">
    <source>
        <dbReference type="ARBA" id="ARBA00022723"/>
    </source>
</evidence>
<dbReference type="CDD" id="cd00067">
    <property type="entry name" value="GAL4"/>
    <property type="match status" value="1"/>
</dbReference>
<dbReference type="STRING" id="554155.C5FXB9"/>
<dbReference type="GeneID" id="9225557"/>
<feature type="domain" description="Zn(2)-C6 fungal-type" evidence="9">
    <location>
        <begin position="3"/>
        <end position="34"/>
    </location>
</feature>
<dbReference type="EMBL" id="DS995707">
    <property type="protein sequence ID" value="EEQ34959.1"/>
    <property type="molecule type" value="Genomic_DNA"/>
</dbReference>
<dbReference type="GO" id="GO:0006351">
    <property type="term" value="P:DNA-templated transcription"/>
    <property type="evidence" value="ECO:0007669"/>
    <property type="project" value="InterPro"/>
</dbReference>
<keyword evidence="3" id="KW-0862">Zinc</keyword>
<evidence type="ECO:0000313" key="11">
    <source>
        <dbReference type="Proteomes" id="UP000002035"/>
    </source>
</evidence>
<evidence type="ECO:0000256" key="8">
    <source>
        <dbReference type="SAM" id="MobiDB-lite"/>
    </source>
</evidence>
<feature type="region of interest" description="Disordered" evidence="8">
    <location>
        <begin position="85"/>
        <end position="210"/>
    </location>
</feature>
<dbReference type="Proteomes" id="UP000002035">
    <property type="component" value="Unassembled WGS sequence"/>
</dbReference>
<dbReference type="InterPro" id="IPR007219">
    <property type="entry name" value="XnlR_reg_dom"/>
</dbReference>
<evidence type="ECO:0000256" key="3">
    <source>
        <dbReference type="ARBA" id="ARBA00022833"/>
    </source>
</evidence>